<dbReference type="GO" id="GO:0030430">
    <property type="term" value="C:host cell cytoplasm"/>
    <property type="evidence" value="ECO:0007669"/>
    <property type="project" value="UniProtKB-SubCell"/>
</dbReference>
<organismHost>
    <name type="scientific">Sus scrofa</name>
    <name type="common">Pig</name>
    <dbReference type="NCBI Taxonomy" id="9823"/>
</organismHost>
<reference evidence="9" key="1">
    <citation type="journal article" date="2021" name="Arch. Virol.">
        <title>First complete genome characterization of swinepox virus directly from a clinical sample indicates divergence of a Eurasian-lineage virus.</title>
        <authorList>
            <person name="Aasdev A."/>
            <person name="Mishra A."/>
            <person name="Bora D.P."/>
            <person name="Kurkure N.V."/>
            <person name="Barman N.N."/>
            <person name="Raut A.A."/>
        </authorList>
    </citation>
    <scope>NUCLEOTIDE SEQUENCE</scope>
    <source>
        <strain evidence="9">SwPV/India-Assam/16</strain>
    </source>
</reference>
<dbReference type="Pfam" id="PF04661">
    <property type="entry name" value="Pox_I3"/>
    <property type="match status" value="1"/>
</dbReference>
<dbReference type="GO" id="GO:0030261">
    <property type="term" value="P:chromosome condensation"/>
    <property type="evidence" value="ECO:0007669"/>
    <property type="project" value="UniProtKB-UniRule"/>
</dbReference>
<organism evidence="9">
    <name type="scientific">Swinepox virus</name>
    <name type="common">SWPV</name>
    <dbReference type="NCBI Taxonomy" id="10276"/>
    <lineage>
        <taxon>Viruses</taxon>
        <taxon>Varidnaviria</taxon>
        <taxon>Bamfordvirae</taxon>
        <taxon>Nucleocytoviricota</taxon>
        <taxon>Pokkesviricetes</taxon>
        <taxon>Chitovirales</taxon>
        <taxon>Poxviridae</taxon>
        <taxon>Chordopoxvirinae</taxon>
        <taxon>Suipoxvirus</taxon>
        <taxon>Suipoxvirus swinepox</taxon>
    </lineage>
</organism>
<keyword evidence="1" id="KW-0244">Early protein</keyword>
<evidence type="ECO:0000256" key="2">
    <source>
        <dbReference type="ARBA" id="ARBA00023067"/>
    </source>
</evidence>
<evidence type="ECO:0000256" key="7">
    <source>
        <dbReference type="ARBA" id="ARBA00034817"/>
    </source>
</evidence>
<evidence type="ECO:0000256" key="5">
    <source>
        <dbReference type="ARBA" id="ARBA00034682"/>
    </source>
</evidence>
<gene>
    <name evidence="9" type="primary">SwPV040</name>
</gene>
<comment type="similarity">
    <text evidence="6 8">Belongs to the orthopoxvirus OPG079 family.</text>
</comment>
<sequence length="287" mass="32816">MKYYLMYLNILKMRKSGIQKQPVQKKDYVQTDNNKKQQITTCSEVVEYLRSLSKSNEKCIENVILTPSQYPSCSSITINLTDYLSSKMTSTYIALEGESKIYKNKKNESRSLDQYFLKIRLTAASPIMYQLLDCIYSNIRDNKHIPPSLSNISITDLEEKTLNKGCLFINKMGGAIIEYKIPGSKSITKSISEELENLTKRDKQISKIIVIPIVCYRNANSIKVTFALKKFIIDKEFSTNVIDVDGKHEKMSMNETCEEDVARGLGIIDLEDECIEEDDVDTSLFNV</sequence>
<comment type="subunit">
    <text evidence="8">Homoomultimer. Interacts with the small subunit of ribonucleotide reductase.</text>
</comment>
<dbReference type="GO" id="GO:0003697">
    <property type="term" value="F:single-stranded DNA binding"/>
    <property type="evidence" value="ECO:0007669"/>
    <property type="project" value="UniProtKB-UniRule"/>
</dbReference>
<keyword evidence="2 8" id="KW-0226">DNA condensation</keyword>
<evidence type="ECO:0000256" key="8">
    <source>
        <dbReference type="PIRNR" id="PIRNR003767"/>
    </source>
</evidence>
<evidence type="ECO:0000256" key="3">
    <source>
        <dbReference type="ARBA" id="ARBA00023125"/>
    </source>
</evidence>
<accession>A0A881SY00</accession>
<name>A0A881SY00_SWPV</name>
<keyword evidence="3 8" id="KW-0238">DNA-binding</keyword>
<keyword evidence="4 8" id="KW-1035">Host cytoplasm</keyword>
<dbReference type="PIRSF" id="PIRSF003767">
    <property type="entry name" value="VAC_I3L"/>
    <property type="match status" value="1"/>
</dbReference>
<dbReference type="Proteomes" id="UP000671927">
    <property type="component" value="Segment"/>
</dbReference>
<evidence type="ECO:0000256" key="6">
    <source>
        <dbReference type="ARBA" id="ARBA00034757"/>
    </source>
</evidence>
<dbReference type="InterPro" id="IPR006754">
    <property type="entry name" value="Poxvirus_I3_ssDNA-bd"/>
</dbReference>
<protein>
    <recommendedName>
        <fullName evidence="7 8">Protein OPG079</fullName>
    </recommendedName>
</protein>
<evidence type="ECO:0000313" key="9">
    <source>
        <dbReference type="EMBL" id="QQG31531.1"/>
    </source>
</evidence>
<dbReference type="EMBL" id="MW036632">
    <property type="protein sequence ID" value="QQG31531.1"/>
    <property type="molecule type" value="Genomic_DNA"/>
</dbReference>
<evidence type="ECO:0000256" key="1">
    <source>
        <dbReference type="ARBA" id="ARBA00022518"/>
    </source>
</evidence>
<comment type="function">
    <text evidence="5">Plays an essential role in viral DNA replication. Binds to ssDNA with high affinity and localizes to cytoplasmic factories where nascent viral genomes accumulate. May disrupt loops, hairpins and other secondary structures present on ssDNA to reduce and eliminate pausing of viral DNA polymerase at specific sites during elongation.</text>
</comment>
<proteinExistence type="inferred from homology"/>
<comment type="subcellular location">
    <subcellularLocation>
        <location evidence="8">Host cytoplasm</location>
    </subcellularLocation>
    <text evidence="8">Localizes in cytoplasmic virus factories, where it is associated with viral DNA.</text>
</comment>
<evidence type="ECO:0000256" key="4">
    <source>
        <dbReference type="ARBA" id="ARBA00023200"/>
    </source>
</evidence>